<evidence type="ECO:0000313" key="1">
    <source>
        <dbReference type="EMBL" id="WGM00925.1"/>
    </source>
</evidence>
<accession>A0AA95GTE6</accession>
<reference evidence="1" key="1">
    <citation type="submission" date="2023-04" db="EMBL/GenBank/DDBJ databases">
        <title>Genome dynamics across the evolutionary transition to endosymbiosis.</title>
        <authorList>
            <person name="Siozios S."/>
            <person name="Nadal-Jimenez P."/>
            <person name="Azagi T."/>
            <person name="Sprong H."/>
            <person name="Frost C.L."/>
            <person name="Parratt S.R."/>
            <person name="Taylor G."/>
            <person name="Brettell L."/>
            <person name="Lew K.C."/>
            <person name="Croft L."/>
            <person name="King K.C."/>
            <person name="Brockhurst M.A."/>
            <person name="Hypsa V."/>
            <person name="Novakova E."/>
            <person name="Darby A.C."/>
            <person name="Hurst G.D.D."/>
        </authorList>
    </citation>
    <scope>NUCLEOTIDE SEQUENCE</scope>
    <source>
        <strain evidence="1">APv</strain>
    </source>
</reference>
<dbReference type="RefSeq" id="WP_280624466.1">
    <property type="nucleotide sequence ID" value="NZ_CP123504.1"/>
</dbReference>
<protein>
    <submittedName>
        <fullName evidence="1">Uncharacterized protein</fullName>
    </submittedName>
</protein>
<evidence type="ECO:0000313" key="2">
    <source>
        <dbReference type="Proteomes" id="UP001177595"/>
    </source>
</evidence>
<proteinExistence type="predicted"/>
<dbReference type="Proteomes" id="UP001177595">
    <property type="component" value="Chromosome"/>
</dbReference>
<organism evidence="1 2">
    <name type="scientific">Arsenophonus nasoniae</name>
    <name type="common">son-killer infecting Nasonia vitripennis</name>
    <dbReference type="NCBI Taxonomy" id="638"/>
    <lineage>
        <taxon>Bacteria</taxon>
        <taxon>Pseudomonadati</taxon>
        <taxon>Pseudomonadota</taxon>
        <taxon>Gammaproteobacteria</taxon>
        <taxon>Enterobacterales</taxon>
        <taxon>Morganellaceae</taxon>
        <taxon>Arsenophonus</taxon>
    </lineage>
</organism>
<dbReference type="AlphaFoldDB" id="A0AA95GTE6"/>
<gene>
    <name evidence="1" type="ORF">QE210_13875</name>
</gene>
<dbReference type="EMBL" id="CP123504">
    <property type="protein sequence ID" value="WGM00925.1"/>
    <property type="molecule type" value="Genomic_DNA"/>
</dbReference>
<name>A0AA95GTE6_9GAMM</name>
<sequence length="263" mass="29261">MKDINGNSLNVTHNFSSEHTSLSYPIGSVLGGTILGLTCTGVPLLAPFCGAFGAIFGNFIQKQLTTYYVRKEINKTAGSYPCVVEIFSKGYTIFSKEFVFSDGDLFNFYINTSDQYGADSFVSGVCSFLIDKEIGYPILLKNNANPLSDLKVNFDIKDYKKIPDAKSSYGFDYITHTTDDKNDKVVWSLIRKGDYIPNLINNAKPSEFLQPPAINIEMYNKNNKNVEPDILNLAVPEYVPPVIPLKEPQYVSPMIPNIQSSNT</sequence>